<dbReference type="AlphaFoldDB" id="G2XRQ4"/>
<sequence>MTSTTCSIYIHVPIEFFPAAHHLGSSVRYLEGWEEDRMDGGYSV</sequence>
<evidence type="ECO:0000313" key="2">
    <source>
        <dbReference type="Proteomes" id="UP000008177"/>
    </source>
</evidence>
<dbReference type="Proteomes" id="UP000008177">
    <property type="component" value="Unplaced contigs"/>
</dbReference>
<reference evidence="2" key="1">
    <citation type="journal article" date="2011" name="PLoS Genet.">
        <title>Genomic analysis of the necrotrophic fungal pathogens Sclerotinia sclerotiorum and Botrytis cinerea.</title>
        <authorList>
            <person name="Amselem J."/>
            <person name="Cuomo C.A."/>
            <person name="van Kan J.A."/>
            <person name="Viaud M."/>
            <person name="Benito E.P."/>
            <person name="Couloux A."/>
            <person name="Coutinho P.M."/>
            <person name="de Vries R.P."/>
            <person name="Dyer P.S."/>
            <person name="Fillinger S."/>
            <person name="Fournier E."/>
            <person name="Gout L."/>
            <person name="Hahn M."/>
            <person name="Kohn L."/>
            <person name="Lapalu N."/>
            <person name="Plummer K.M."/>
            <person name="Pradier J.M."/>
            <person name="Quevillon E."/>
            <person name="Sharon A."/>
            <person name="Simon A."/>
            <person name="ten Have A."/>
            <person name="Tudzynski B."/>
            <person name="Tudzynski P."/>
            <person name="Wincker P."/>
            <person name="Andrew M."/>
            <person name="Anthouard V."/>
            <person name="Beever R.E."/>
            <person name="Beffa R."/>
            <person name="Benoit I."/>
            <person name="Bouzid O."/>
            <person name="Brault B."/>
            <person name="Chen Z."/>
            <person name="Choquer M."/>
            <person name="Collemare J."/>
            <person name="Cotton P."/>
            <person name="Danchin E.G."/>
            <person name="Da Silva C."/>
            <person name="Gautier A."/>
            <person name="Giraud C."/>
            <person name="Giraud T."/>
            <person name="Gonzalez C."/>
            <person name="Grossetete S."/>
            <person name="Guldener U."/>
            <person name="Henrissat B."/>
            <person name="Howlett B.J."/>
            <person name="Kodira C."/>
            <person name="Kretschmer M."/>
            <person name="Lappartient A."/>
            <person name="Leroch M."/>
            <person name="Levis C."/>
            <person name="Mauceli E."/>
            <person name="Neuveglise C."/>
            <person name="Oeser B."/>
            <person name="Pearson M."/>
            <person name="Poulain J."/>
            <person name="Poussereau N."/>
            <person name="Quesneville H."/>
            <person name="Rascle C."/>
            <person name="Schumacher J."/>
            <person name="Segurens B."/>
            <person name="Sexton A."/>
            <person name="Silva E."/>
            <person name="Sirven C."/>
            <person name="Soanes D.M."/>
            <person name="Talbot N.J."/>
            <person name="Templeton M."/>
            <person name="Yandava C."/>
            <person name="Yarden O."/>
            <person name="Zeng Q."/>
            <person name="Rollins J.A."/>
            <person name="Lebrun M.H."/>
            <person name="Dickman M."/>
        </authorList>
    </citation>
    <scope>NUCLEOTIDE SEQUENCE [LARGE SCALE GENOMIC DNA]</scope>
    <source>
        <strain evidence="2">T4</strain>
    </source>
</reference>
<dbReference type="HOGENOM" id="CLU_3224449_0_0_1"/>
<dbReference type="InParanoid" id="G2XRQ4"/>
<gene>
    <name evidence="1" type="ORF">BofuT4_uP065790.1</name>
</gene>
<evidence type="ECO:0000313" key="1">
    <source>
        <dbReference type="EMBL" id="CCD43392.1"/>
    </source>
</evidence>
<name>G2XRQ4_BOTF4</name>
<dbReference type="EMBL" id="FQ790258">
    <property type="protein sequence ID" value="CCD43392.1"/>
    <property type="molecule type" value="Genomic_DNA"/>
</dbReference>
<proteinExistence type="predicted"/>
<accession>G2XRQ4</accession>
<protein>
    <submittedName>
        <fullName evidence="1">Uncharacterized protein</fullName>
    </submittedName>
</protein>
<organism evidence="1 2">
    <name type="scientific">Botryotinia fuckeliana (strain T4)</name>
    <name type="common">Noble rot fungus</name>
    <name type="synonym">Botrytis cinerea</name>
    <dbReference type="NCBI Taxonomy" id="999810"/>
    <lineage>
        <taxon>Eukaryota</taxon>
        <taxon>Fungi</taxon>
        <taxon>Dikarya</taxon>
        <taxon>Ascomycota</taxon>
        <taxon>Pezizomycotina</taxon>
        <taxon>Leotiomycetes</taxon>
        <taxon>Helotiales</taxon>
        <taxon>Sclerotiniaceae</taxon>
        <taxon>Botrytis</taxon>
    </lineage>
</organism>